<dbReference type="PROSITE" id="PS50021">
    <property type="entry name" value="CH"/>
    <property type="match status" value="1"/>
</dbReference>
<keyword evidence="2 3" id="KW-0175">Coiled coil</keyword>
<keyword evidence="7" id="KW-1185">Reference proteome</keyword>
<dbReference type="Pfam" id="PF25408">
    <property type="entry name" value="AAA_lid_NAV1"/>
    <property type="match status" value="1"/>
</dbReference>
<feature type="compositionally biased region" description="Polar residues" evidence="4">
    <location>
        <begin position="471"/>
        <end position="486"/>
    </location>
</feature>
<dbReference type="GO" id="GO:0022008">
    <property type="term" value="P:neurogenesis"/>
    <property type="evidence" value="ECO:0007669"/>
    <property type="project" value="InterPro"/>
</dbReference>
<dbReference type="Pfam" id="PF23092">
    <property type="entry name" value="Ubiquitin_6"/>
    <property type="match status" value="1"/>
</dbReference>
<dbReference type="PANTHER" id="PTHR12784:SF28">
    <property type="entry name" value="PROTEIN SICKIE"/>
    <property type="match status" value="1"/>
</dbReference>
<feature type="compositionally biased region" description="Polar residues" evidence="4">
    <location>
        <begin position="1140"/>
        <end position="1151"/>
    </location>
</feature>
<dbReference type="PANTHER" id="PTHR12784">
    <property type="entry name" value="STEERIN"/>
    <property type="match status" value="1"/>
</dbReference>
<feature type="compositionally biased region" description="Polar residues" evidence="4">
    <location>
        <begin position="143"/>
        <end position="157"/>
    </location>
</feature>
<dbReference type="GO" id="GO:0005524">
    <property type="term" value="F:ATP binding"/>
    <property type="evidence" value="ECO:0007669"/>
    <property type="project" value="InterPro"/>
</dbReference>
<feature type="region of interest" description="Disordered" evidence="4">
    <location>
        <begin position="90"/>
        <end position="219"/>
    </location>
</feature>
<feature type="compositionally biased region" description="Basic and acidic residues" evidence="4">
    <location>
        <begin position="1320"/>
        <end position="1329"/>
    </location>
</feature>
<feature type="compositionally biased region" description="Low complexity" evidence="4">
    <location>
        <begin position="913"/>
        <end position="929"/>
    </location>
</feature>
<feature type="region of interest" description="Disordered" evidence="4">
    <location>
        <begin position="680"/>
        <end position="943"/>
    </location>
</feature>
<dbReference type="InterPro" id="IPR003959">
    <property type="entry name" value="ATPase_AAA_core"/>
</dbReference>
<feature type="region of interest" description="Disordered" evidence="4">
    <location>
        <begin position="1988"/>
        <end position="2008"/>
    </location>
</feature>
<dbReference type="InterPro" id="IPR039041">
    <property type="entry name" value="Nav/unc-53"/>
</dbReference>
<feature type="region of interest" description="Disordered" evidence="4">
    <location>
        <begin position="1088"/>
        <end position="1119"/>
    </location>
</feature>
<feature type="compositionally biased region" description="Low complexity" evidence="4">
    <location>
        <begin position="182"/>
        <end position="192"/>
    </location>
</feature>
<evidence type="ECO:0000256" key="4">
    <source>
        <dbReference type="SAM" id="MobiDB-lite"/>
    </source>
</evidence>
<dbReference type="SMART" id="SM00382">
    <property type="entry name" value="AAA"/>
    <property type="match status" value="1"/>
</dbReference>
<evidence type="ECO:0000313" key="7">
    <source>
        <dbReference type="Proteomes" id="UP000186922"/>
    </source>
</evidence>
<dbReference type="Proteomes" id="UP000186922">
    <property type="component" value="Unassembled WGS sequence"/>
</dbReference>
<feature type="compositionally biased region" description="Polar residues" evidence="4">
    <location>
        <begin position="613"/>
        <end position="628"/>
    </location>
</feature>
<feature type="region of interest" description="Disordered" evidence="4">
    <location>
        <begin position="1350"/>
        <end position="1439"/>
    </location>
</feature>
<evidence type="ECO:0000313" key="6">
    <source>
        <dbReference type="EMBL" id="GAU97598.1"/>
    </source>
</evidence>
<feature type="coiled-coil region" evidence="3">
    <location>
        <begin position="1457"/>
        <end position="1512"/>
    </location>
</feature>
<reference evidence="6 7" key="1">
    <citation type="journal article" date="2016" name="Nat. Commun.">
        <title>Extremotolerant tardigrade genome and improved radiotolerance of human cultured cells by tardigrade-unique protein.</title>
        <authorList>
            <person name="Hashimoto T."/>
            <person name="Horikawa D.D."/>
            <person name="Saito Y."/>
            <person name="Kuwahara H."/>
            <person name="Kozuka-Hata H."/>
            <person name="Shin-I T."/>
            <person name="Minakuchi Y."/>
            <person name="Ohishi K."/>
            <person name="Motoyama A."/>
            <person name="Aizu T."/>
            <person name="Enomoto A."/>
            <person name="Kondo K."/>
            <person name="Tanaka S."/>
            <person name="Hara Y."/>
            <person name="Koshikawa S."/>
            <person name="Sagara H."/>
            <person name="Miura T."/>
            <person name="Yokobori S."/>
            <person name="Miyagawa K."/>
            <person name="Suzuki Y."/>
            <person name="Kubo T."/>
            <person name="Oyama M."/>
            <person name="Kohara Y."/>
            <person name="Fujiyama A."/>
            <person name="Arakawa K."/>
            <person name="Katayama T."/>
            <person name="Toyoda A."/>
            <person name="Kunieda T."/>
        </authorList>
    </citation>
    <scope>NUCLEOTIDE SEQUENCE [LARGE SCALE GENOMIC DNA]</scope>
    <source>
        <strain evidence="6 7">YOKOZUNA-1</strain>
    </source>
</reference>
<feature type="compositionally biased region" description="Polar residues" evidence="4">
    <location>
        <begin position="193"/>
        <end position="203"/>
    </location>
</feature>
<feature type="compositionally biased region" description="Polar residues" evidence="4">
    <location>
        <begin position="1427"/>
        <end position="1439"/>
    </location>
</feature>
<sequence>MLENLETCLNCIEDLGVNIEGLRAPDLKEGNLRAILGLFFSLSRYKQQKKSCLLSASTQSEQPAVCTTPPSRTSSSCGLDTRLTMLSKLPSPFKPANSNRNSVGIVSPPATTTSNGPNRRSLNTAQKAVSNGTTSGIPAPRFAQTSRPVSPGSSASPHSLIPVPFSRIPACNSDQKDRHSRSSSTASSKLSSPGTKFSQNGSSGLIPPTPGLPAQDTTNLAMGKTSMFGFGFFQKTKQEKVVKNALSSSPPKPSNERNSTGSSSSGFSSAKSDTSASGSDTILTSPTCTPENPKALQPAKETRYENATAAVTNSPKMVMRALAKKTFSKSSKEPPRLLSVEPKAEDPPVPVALESKLPAPSRSSEANKRASRPLSGIPRSTGQSMLPKPGEAFASPDEQPSPSPASLPLKSELMSSASSSVDRTPKKLAPSAAKVSGALPAPSSGIPKPAAMTPKITASQDSKPEKRLSFPASQTSGVPVTKSSGLKSPMGCSITDRNSNDNPEVISSSSMKSNEDQSSVEHRGLSKTSAEDEYKVRLPEVIAEKPDGERSLNGTLGKEVSVDEEDPVWKPNASGGSASEKVPRDGSPVASSVALLDEKEDLGTRGSNEEAVATSSESIVRQHSQVAVSDSRAIREGKQPMNSSPARTDISAGYLSDGDILISSHSSQLRIFADHTTNGYISEGGGDFVRNGSNRKLKDRQREAMPLIKEPSPIQMPRSSGQPRSPRKRVDIEESLSEVGPYGDSNADAGRQVSHPQPAKTPNGPLHQHSGLSGGVIPNSENGDSNAHHSVASMPLLRVSRTEEMRRPKPAPISPPPRDPETALSSSPRNPTPNGFGNYSEISMRRITDIYASPVRKRTPAKQSEAYSEPEFAGRNGLGKESFSMTTTNNHANGKSNDMMSVMSNGRERNKISGSTQTSPQEQQQSKQPVTNGPNNHYSTNSLSRGMSRHAITSANGANGQELPRCRSVVQGQMEMTLAPSQPHLFASSTAFDGLLAASRSCSNSTSRFSVPTRPQEYSVMDMDPRRYDMTNEPVSSLPPKSNRLLRQTNGHLEASQAEMYNRSSGAHQGIYSRPGVEAHFRDSGFSTTSSMWDHPHRGGAGGSSSQPSSARGYPLTYSSMNTHGMNHFDELDNSSTASFPLQSLNRSSAPGSPLLSYSLPRHTQSNNGSNVRNTPSLSPYVGSLLSKIHSRDDEMNGSLASLVSAASSVPTSSEDRQAREVRKLRRELERLHDQLAHMALQKAPQVTAFENVLNSISERLIALDANSLRKDGELSEIRRTVDALRQRGSEAGLVSQEKMNAPTSPNLARRHTFNSAKDAIGENTEKAPRVLSRQMSTDSVASLNSLASNDSTQLDDEGKKKKKKSWLRSSFSKAFSRGRPKPKNGASSISDAEDGRSLDFSTSVPNSPLLQASRMTVHASRHPPSALQTNVNGSVKPASSFSALDRMDERDETSMVDDLQKQLREKEMALNDFRLDALNSAQQMDQYKESLAQMKSEIEGLRQDNLRLQRLIAVKRRSASSERKSPRDGGARSTPSESGIGDESPTFDARQVPVRVVMMENGAQDETSPEDVLIGAVKIGSATQWDHLDRDVRKVFEDYVSRISGHRKHLGMEISTSNQHTVDLGLNAESIACYNLGNTLRSGTKSTNTEPNLPIDCVRGDDEKIRIIVKGSREQSLELLAFQSLIPRFLLERYICLISDHKRVILCGPSGTGKSFLALKMAQHLVLRSGKSTVEGSIIVINVEQNSSGTLRQYLKDITEQCENKDADVPLVVIIDNLHHITSLGEVFNGFLSVKHHRCPFIIGTMNQSVPSPSKIQLHHNFRWIMCANHTEPLRGFLARYLKRKLVEHENTVSLKDSALTSIVDWVPQAWSHVNSCLEKHGSADLTIGPAEFLQCPMNVRESQQWFTNLWNYSLVPYILEAVKKGLQLYGRCEITWEDPADWIIHTYPWPGTGSSQIDVEVYSLLRLRPEDVGFDTYGLNLLSPKSTTSTSLGDRSDGGSFDTTMQPDSVIGTFGVDSENDPLSDMVKRLQEVARYSNNEQKSTEQSVLKPQDH</sequence>
<evidence type="ECO:0000259" key="5">
    <source>
        <dbReference type="PROSITE" id="PS50021"/>
    </source>
</evidence>
<feature type="region of interest" description="Disordered" evidence="4">
    <location>
        <begin position="1289"/>
        <end position="1337"/>
    </location>
</feature>
<accession>A0A1D1VGJ2</accession>
<organism evidence="6 7">
    <name type="scientific">Ramazzottius varieornatus</name>
    <name type="common">Water bear</name>
    <name type="synonym">Tardigrade</name>
    <dbReference type="NCBI Taxonomy" id="947166"/>
    <lineage>
        <taxon>Eukaryota</taxon>
        <taxon>Metazoa</taxon>
        <taxon>Ecdysozoa</taxon>
        <taxon>Tardigrada</taxon>
        <taxon>Eutardigrada</taxon>
        <taxon>Parachela</taxon>
        <taxon>Hypsibioidea</taxon>
        <taxon>Ramazzottiidae</taxon>
        <taxon>Ramazzottius</taxon>
    </lineage>
</organism>
<dbReference type="Pfam" id="PF00004">
    <property type="entry name" value="AAA"/>
    <property type="match status" value="1"/>
</dbReference>
<dbReference type="OrthoDB" id="2161974at2759"/>
<protein>
    <recommendedName>
        <fullName evidence="5">Calponin-homology (CH) domain-containing protein</fullName>
    </recommendedName>
</protein>
<feature type="region of interest" description="Disordered" evidence="4">
    <location>
        <begin position="1515"/>
        <end position="1553"/>
    </location>
</feature>
<dbReference type="InterPro" id="IPR036872">
    <property type="entry name" value="CH_dom_sf"/>
</dbReference>
<gene>
    <name evidence="6" type="primary">RvY_08871-1</name>
    <name evidence="6" type="synonym">RvY_08871.1</name>
    <name evidence="6" type="ORF">RvY_08871</name>
</gene>
<dbReference type="GO" id="GO:0016887">
    <property type="term" value="F:ATP hydrolysis activity"/>
    <property type="evidence" value="ECO:0007669"/>
    <property type="project" value="InterPro"/>
</dbReference>
<dbReference type="InterPro" id="IPR001715">
    <property type="entry name" value="CH_dom"/>
</dbReference>
<feature type="compositionally biased region" description="Polar residues" evidence="4">
    <location>
        <begin position="96"/>
        <end position="136"/>
    </location>
</feature>
<evidence type="ECO:0000256" key="3">
    <source>
        <dbReference type="SAM" id="Coils"/>
    </source>
</evidence>
<name>A0A1D1VGJ2_RAMVA</name>
<feature type="compositionally biased region" description="Polar residues" evidence="4">
    <location>
        <begin position="1400"/>
        <end position="1415"/>
    </location>
</feature>
<feature type="compositionally biased region" description="Polar residues" evidence="4">
    <location>
        <begin position="883"/>
        <end position="904"/>
    </location>
</feature>
<feature type="compositionally biased region" description="Polar residues" evidence="4">
    <location>
        <begin position="930"/>
        <end position="943"/>
    </location>
</feature>
<feature type="compositionally biased region" description="Basic and acidic residues" evidence="4">
    <location>
        <begin position="1520"/>
        <end position="1531"/>
    </location>
</feature>
<dbReference type="Gene3D" id="1.10.418.10">
    <property type="entry name" value="Calponin-like domain"/>
    <property type="match status" value="1"/>
</dbReference>
<dbReference type="InterPro" id="IPR057126">
    <property type="entry name" value="NAV1-like_ubiquitin-like"/>
</dbReference>
<proteinExistence type="inferred from homology"/>
<feature type="compositionally biased region" description="Polar residues" evidence="4">
    <location>
        <begin position="823"/>
        <end position="841"/>
    </location>
</feature>
<feature type="compositionally biased region" description="Low complexity" evidence="4">
    <location>
        <begin position="259"/>
        <end position="281"/>
    </location>
</feature>
<dbReference type="InterPro" id="IPR057568">
    <property type="entry name" value="CortBP2_NAV1-like_AAA_lid"/>
</dbReference>
<feature type="domain" description="Calponin-homology (CH)" evidence="5">
    <location>
        <begin position="1"/>
        <end position="47"/>
    </location>
</feature>
<feature type="compositionally biased region" description="Low complexity" evidence="4">
    <location>
        <begin position="406"/>
        <end position="420"/>
    </location>
</feature>
<comment type="caution">
    <text evidence="6">The sequence shown here is derived from an EMBL/GenBank/DDBJ whole genome shotgun (WGS) entry which is preliminary data.</text>
</comment>
<dbReference type="InterPro" id="IPR027417">
    <property type="entry name" value="P-loop_NTPase"/>
</dbReference>
<dbReference type="InterPro" id="IPR003593">
    <property type="entry name" value="AAA+_ATPase"/>
</dbReference>
<dbReference type="SUPFAM" id="SSF52540">
    <property type="entry name" value="P-loop containing nucleoside triphosphate hydrolases"/>
    <property type="match status" value="1"/>
</dbReference>
<comment type="similarity">
    <text evidence="1">Belongs to the Nav/unc-53 family.</text>
</comment>
<dbReference type="STRING" id="947166.A0A1D1VGJ2"/>
<feature type="compositionally biased region" description="Basic and acidic residues" evidence="4">
    <location>
        <begin position="513"/>
        <end position="550"/>
    </location>
</feature>
<dbReference type="SUPFAM" id="SSF47576">
    <property type="entry name" value="Calponin-homology domain, CH-domain"/>
    <property type="match status" value="1"/>
</dbReference>
<feature type="region of interest" description="Disordered" evidence="4">
    <location>
        <begin position="1140"/>
        <end position="1178"/>
    </location>
</feature>
<dbReference type="Gene3D" id="3.40.50.300">
    <property type="entry name" value="P-loop containing nucleotide triphosphate hydrolases"/>
    <property type="match status" value="1"/>
</dbReference>
<feature type="region of interest" description="Disordered" evidence="4">
    <location>
        <begin position="241"/>
        <end position="650"/>
    </location>
</feature>
<feature type="coiled-coil region" evidence="3">
    <location>
        <begin position="1215"/>
        <end position="1242"/>
    </location>
</feature>
<dbReference type="EMBL" id="BDGG01000004">
    <property type="protein sequence ID" value="GAU97598.1"/>
    <property type="molecule type" value="Genomic_DNA"/>
</dbReference>
<evidence type="ECO:0000256" key="1">
    <source>
        <dbReference type="ARBA" id="ARBA00006255"/>
    </source>
</evidence>
<feature type="compositionally biased region" description="Polar residues" evidence="4">
    <location>
        <begin position="1298"/>
        <end position="1307"/>
    </location>
</feature>
<feature type="compositionally biased region" description="Polar residues" evidence="4">
    <location>
        <begin position="1162"/>
        <end position="1178"/>
    </location>
</feature>
<feature type="compositionally biased region" description="Low complexity" evidence="4">
    <location>
        <begin position="1104"/>
        <end position="1113"/>
    </location>
</feature>
<evidence type="ECO:0000256" key="2">
    <source>
        <dbReference type="ARBA" id="ARBA00023054"/>
    </source>
</evidence>
<feature type="compositionally biased region" description="Polar residues" evidence="4">
    <location>
        <begin position="495"/>
        <end position="512"/>
    </location>
</feature>